<feature type="compositionally biased region" description="Low complexity" evidence="1">
    <location>
        <begin position="210"/>
        <end position="237"/>
    </location>
</feature>
<evidence type="ECO:0000256" key="2">
    <source>
        <dbReference type="SAM" id="Phobius"/>
    </source>
</evidence>
<keyword evidence="4" id="KW-1185">Reference proteome</keyword>
<evidence type="ECO:0000313" key="3">
    <source>
        <dbReference type="EMBL" id="TQK97560.1"/>
    </source>
</evidence>
<reference evidence="3 4" key="1">
    <citation type="submission" date="2019-06" db="EMBL/GenBank/DDBJ databases">
        <title>Sequencing the genomes of 1000 actinobacteria strains.</title>
        <authorList>
            <person name="Klenk H.-P."/>
        </authorList>
    </citation>
    <scope>NUCLEOTIDE SEQUENCE [LARGE SCALE GENOMIC DNA]</scope>
    <source>
        <strain evidence="3 4">DSM 41929</strain>
    </source>
</reference>
<dbReference type="EMBL" id="VFNX01000001">
    <property type="protein sequence ID" value="TQK97560.1"/>
    <property type="molecule type" value="Genomic_DNA"/>
</dbReference>
<dbReference type="AlphaFoldDB" id="A0A542UER2"/>
<keyword evidence="2" id="KW-1133">Transmembrane helix</keyword>
<gene>
    <name evidence="3" type="ORF">FB563_2536</name>
</gene>
<evidence type="ECO:0000313" key="4">
    <source>
        <dbReference type="Proteomes" id="UP000318103"/>
    </source>
</evidence>
<feature type="transmembrane region" description="Helical" evidence="2">
    <location>
        <begin position="113"/>
        <end position="131"/>
    </location>
</feature>
<accession>A0A542UER2</accession>
<feature type="compositionally biased region" description="Polar residues" evidence="1">
    <location>
        <begin position="189"/>
        <end position="208"/>
    </location>
</feature>
<organism evidence="3 4">
    <name type="scientific">Streptomyces puniciscabiei</name>
    <dbReference type="NCBI Taxonomy" id="164348"/>
    <lineage>
        <taxon>Bacteria</taxon>
        <taxon>Bacillati</taxon>
        <taxon>Actinomycetota</taxon>
        <taxon>Actinomycetes</taxon>
        <taxon>Kitasatosporales</taxon>
        <taxon>Streptomycetaceae</taxon>
        <taxon>Streptomyces</taxon>
    </lineage>
</organism>
<evidence type="ECO:0000256" key="1">
    <source>
        <dbReference type="SAM" id="MobiDB-lite"/>
    </source>
</evidence>
<comment type="caution">
    <text evidence="3">The sequence shown here is derived from an EMBL/GenBank/DDBJ whole genome shotgun (WGS) entry which is preliminary data.</text>
</comment>
<feature type="compositionally biased region" description="Low complexity" evidence="1">
    <location>
        <begin position="179"/>
        <end position="188"/>
    </location>
</feature>
<feature type="region of interest" description="Disordered" evidence="1">
    <location>
        <begin position="137"/>
        <end position="277"/>
    </location>
</feature>
<feature type="compositionally biased region" description="Low complexity" evidence="1">
    <location>
        <begin position="38"/>
        <end position="50"/>
    </location>
</feature>
<keyword evidence="2" id="KW-0472">Membrane</keyword>
<feature type="region of interest" description="Disordered" evidence="1">
    <location>
        <begin position="32"/>
        <end position="73"/>
    </location>
</feature>
<dbReference type="RefSeq" id="WP_079048565.1">
    <property type="nucleotide sequence ID" value="NZ_JBPJFI010000001.1"/>
</dbReference>
<keyword evidence="2" id="KW-0812">Transmembrane</keyword>
<proteinExistence type="predicted"/>
<protein>
    <submittedName>
        <fullName evidence="3">Uncharacterized protein</fullName>
    </submittedName>
</protein>
<name>A0A542UER2_9ACTN</name>
<sequence>MDYCSSCRRHLNRALVCPGCGAYAPDIAPPGADSHSGSALASTNAASATTAHRDPAASVTWHDSLPDGGAESSAAMDVAPRAAMGAEDLPPAWPGRAARRRRLARWRKNKRRAAVASAVALVGGGLSITMLDRHPTDRAQAAAAPDTPRTSAVQEQTPEKDHPAAAPATARHSHRPSHAPAQPQQQPQMTTNAPQRQSLAAPARTTSPIARPDAVAPARPAATAAPQPQGTAPAAGDTTPDRSGTTARQHPAPPTDDGTKPNTSPTTRPSRASTSPTEVCLLGLCLG</sequence>
<feature type="compositionally biased region" description="Low complexity" evidence="1">
    <location>
        <begin position="260"/>
        <end position="277"/>
    </location>
</feature>
<dbReference type="Proteomes" id="UP000318103">
    <property type="component" value="Unassembled WGS sequence"/>
</dbReference>